<sequence>MIGNLSGPTLIVILFIVLLLFGAPKLPGLAKSLGQSMKILKKEVRGDDSEKPEAPAAPEQPATPAAPAPAAPEAPAPPAPPAPPVPPAPEAPKPSPEDPTDPGSGPQPKA</sequence>
<dbReference type="Proteomes" id="UP000618733">
    <property type="component" value="Unassembled WGS sequence"/>
</dbReference>
<keyword evidence="12" id="KW-1185">Reference proteome</keyword>
<dbReference type="Pfam" id="PF02416">
    <property type="entry name" value="TatA_B_E"/>
    <property type="match status" value="1"/>
</dbReference>
<name>A0A934QCY6_9MICO</name>
<keyword evidence="8 9" id="KW-0472">Membrane</keyword>
<organism evidence="11 12">
    <name type="scientific">Leucobacter edaphi</name>
    <dbReference type="NCBI Taxonomy" id="2796472"/>
    <lineage>
        <taxon>Bacteria</taxon>
        <taxon>Bacillati</taxon>
        <taxon>Actinomycetota</taxon>
        <taxon>Actinomycetes</taxon>
        <taxon>Micrococcales</taxon>
        <taxon>Microbacteriaceae</taxon>
        <taxon>Leucobacter</taxon>
    </lineage>
</organism>
<comment type="function">
    <text evidence="9">Part of the twin-arginine translocation (Tat) system that transports large folded proteins containing a characteristic twin-arginine motif in their signal peptide across membranes. TatA could form the protein-conducting channel of the Tat system.</text>
</comment>
<comment type="similarity">
    <text evidence="9">Belongs to the TatA/E family.</text>
</comment>
<dbReference type="Gene3D" id="1.20.5.3310">
    <property type="match status" value="1"/>
</dbReference>
<feature type="compositionally biased region" description="Low complexity" evidence="10">
    <location>
        <begin position="54"/>
        <end position="63"/>
    </location>
</feature>
<dbReference type="AlphaFoldDB" id="A0A934QCY6"/>
<evidence type="ECO:0000256" key="2">
    <source>
        <dbReference type="ARBA" id="ARBA00022448"/>
    </source>
</evidence>
<gene>
    <name evidence="9 11" type="primary">tatA</name>
    <name evidence="11" type="ORF">JD292_09800</name>
</gene>
<dbReference type="PANTHER" id="PTHR42982:SF1">
    <property type="entry name" value="SEC-INDEPENDENT PROTEIN TRANSLOCASE PROTEIN TATA"/>
    <property type="match status" value="1"/>
</dbReference>
<dbReference type="RefSeq" id="WP_200132561.1">
    <property type="nucleotide sequence ID" value="NZ_JAEHOI010000009.1"/>
</dbReference>
<evidence type="ECO:0000256" key="9">
    <source>
        <dbReference type="HAMAP-Rule" id="MF_00236"/>
    </source>
</evidence>
<evidence type="ECO:0000256" key="1">
    <source>
        <dbReference type="ARBA" id="ARBA00004162"/>
    </source>
</evidence>
<keyword evidence="2 9" id="KW-0813">Transport</keyword>
<keyword evidence="4 9" id="KW-0812">Transmembrane</keyword>
<comment type="caution">
    <text evidence="11">The sequence shown here is derived from an EMBL/GenBank/DDBJ whole genome shotgun (WGS) entry which is preliminary data.</text>
</comment>
<reference evidence="11" key="1">
    <citation type="submission" date="2020-12" db="EMBL/GenBank/DDBJ databases">
        <title>Leucobacter sp. CAS2, isolated from Chromium sludge.</title>
        <authorList>
            <person name="Xu Z."/>
        </authorList>
    </citation>
    <scope>NUCLEOTIDE SEQUENCE</scope>
    <source>
        <strain evidence="11">CSA2</strain>
    </source>
</reference>
<proteinExistence type="inferred from homology"/>
<evidence type="ECO:0000256" key="7">
    <source>
        <dbReference type="ARBA" id="ARBA00023010"/>
    </source>
</evidence>
<dbReference type="GO" id="GO:0008320">
    <property type="term" value="F:protein transmembrane transporter activity"/>
    <property type="evidence" value="ECO:0007669"/>
    <property type="project" value="UniProtKB-UniRule"/>
</dbReference>
<feature type="region of interest" description="Disordered" evidence="10">
    <location>
        <begin position="42"/>
        <end position="110"/>
    </location>
</feature>
<keyword evidence="6 9" id="KW-1133">Transmembrane helix</keyword>
<dbReference type="InterPro" id="IPR003369">
    <property type="entry name" value="TatA/B/E"/>
</dbReference>
<evidence type="ECO:0000256" key="3">
    <source>
        <dbReference type="ARBA" id="ARBA00022475"/>
    </source>
</evidence>
<protein>
    <recommendedName>
        <fullName evidence="9">Sec-independent protein translocase protein TatA</fullName>
    </recommendedName>
</protein>
<evidence type="ECO:0000256" key="8">
    <source>
        <dbReference type="ARBA" id="ARBA00023136"/>
    </source>
</evidence>
<evidence type="ECO:0000256" key="10">
    <source>
        <dbReference type="SAM" id="MobiDB-lite"/>
    </source>
</evidence>
<dbReference type="NCBIfam" id="TIGR01411">
    <property type="entry name" value="tatAE"/>
    <property type="match status" value="1"/>
</dbReference>
<keyword evidence="7 9" id="KW-0811">Translocation</keyword>
<dbReference type="EMBL" id="JAEHOI010000009">
    <property type="protein sequence ID" value="MBK0422366.1"/>
    <property type="molecule type" value="Genomic_DNA"/>
</dbReference>
<feature type="compositionally biased region" description="Basic and acidic residues" evidence="10">
    <location>
        <begin position="42"/>
        <end position="53"/>
    </location>
</feature>
<comment type="subcellular location">
    <subcellularLocation>
        <location evidence="1 9">Cell membrane</location>
        <topology evidence="1 9">Single-pass membrane protein</topology>
    </subcellularLocation>
</comment>
<dbReference type="GO" id="GO:0033281">
    <property type="term" value="C:TAT protein transport complex"/>
    <property type="evidence" value="ECO:0007669"/>
    <property type="project" value="UniProtKB-UniRule"/>
</dbReference>
<feature type="compositionally biased region" description="Pro residues" evidence="10">
    <location>
        <begin position="64"/>
        <end position="94"/>
    </location>
</feature>
<dbReference type="InterPro" id="IPR006312">
    <property type="entry name" value="TatA/E"/>
</dbReference>
<evidence type="ECO:0000256" key="5">
    <source>
        <dbReference type="ARBA" id="ARBA00022927"/>
    </source>
</evidence>
<dbReference type="PANTHER" id="PTHR42982">
    <property type="entry name" value="SEC-INDEPENDENT PROTEIN TRANSLOCASE PROTEIN TATA"/>
    <property type="match status" value="1"/>
</dbReference>
<evidence type="ECO:0000256" key="4">
    <source>
        <dbReference type="ARBA" id="ARBA00022692"/>
    </source>
</evidence>
<accession>A0A934QCY6</accession>
<comment type="subunit">
    <text evidence="9">The Tat system comprises two distinct complexes: a TatABC complex, containing multiple copies of TatA, TatB and TatC subunits, and a separate TatA complex, containing only TatA subunits. Substrates initially bind to the TatABC complex, which probably triggers association of the separate TatA complex to form the active translocon.</text>
</comment>
<evidence type="ECO:0000313" key="11">
    <source>
        <dbReference type="EMBL" id="MBK0422366.1"/>
    </source>
</evidence>
<keyword evidence="3 9" id="KW-1003">Cell membrane</keyword>
<evidence type="ECO:0000313" key="12">
    <source>
        <dbReference type="Proteomes" id="UP000618733"/>
    </source>
</evidence>
<dbReference type="GO" id="GO:0043953">
    <property type="term" value="P:protein transport by the Tat complex"/>
    <property type="evidence" value="ECO:0007669"/>
    <property type="project" value="UniProtKB-UniRule"/>
</dbReference>
<dbReference type="HAMAP" id="MF_00236">
    <property type="entry name" value="TatA_E"/>
    <property type="match status" value="1"/>
</dbReference>
<evidence type="ECO:0000256" key="6">
    <source>
        <dbReference type="ARBA" id="ARBA00022989"/>
    </source>
</evidence>
<keyword evidence="5 9" id="KW-0653">Protein transport</keyword>